<sequence>SAIVSHPEIPTFTNAHTVESVPAPTSPQDRGVDYTVFMSSTFISTASSSVSGSTPTPFPSPDPRQNADPFENGPSVYLYGFLATLVLIFLVSVAVAWRGYYTRRILRARIDEAIARGLYVPGYSDDGTPLSFAADSRRRGGPLPPKPIIWDAFLAPAEKRPDNIEWDVKPAAVTAIKPASDPEPASTIRNSPSHARTLMHQIVDPIRNYWFVNPPQGTHANQLQGRPDPTSDTARNDPQLFPQIATEEKQDELKDVEEVIVSVLIAMPSPAASAQRKLDLSNQASSSSSSSRPTSASIPTSSSRPTSFAPNGHQPNEPEELPELAIGLAELPLTRPTVVELVVGQDDVQNDETRMVNNGKEPLR</sequence>
<evidence type="ECO:0000313" key="2">
    <source>
        <dbReference type="Proteomes" id="UP000789525"/>
    </source>
</evidence>
<feature type="non-terminal residue" evidence="1">
    <location>
        <position position="1"/>
    </location>
</feature>
<proteinExistence type="predicted"/>
<name>A0ACA9N9B4_9GLOM</name>
<comment type="caution">
    <text evidence="1">The sequence shown here is derived from an EMBL/GenBank/DDBJ whole genome shotgun (WGS) entry which is preliminary data.</text>
</comment>
<protein>
    <submittedName>
        <fullName evidence="1">7288_t:CDS:1</fullName>
    </submittedName>
</protein>
<dbReference type="EMBL" id="CAJVPT010019564">
    <property type="protein sequence ID" value="CAG8642135.1"/>
    <property type="molecule type" value="Genomic_DNA"/>
</dbReference>
<organism evidence="1 2">
    <name type="scientific">Acaulospora colombiana</name>
    <dbReference type="NCBI Taxonomy" id="27376"/>
    <lineage>
        <taxon>Eukaryota</taxon>
        <taxon>Fungi</taxon>
        <taxon>Fungi incertae sedis</taxon>
        <taxon>Mucoromycota</taxon>
        <taxon>Glomeromycotina</taxon>
        <taxon>Glomeromycetes</taxon>
        <taxon>Diversisporales</taxon>
        <taxon>Acaulosporaceae</taxon>
        <taxon>Acaulospora</taxon>
    </lineage>
</organism>
<dbReference type="Proteomes" id="UP000789525">
    <property type="component" value="Unassembled WGS sequence"/>
</dbReference>
<gene>
    <name evidence="1" type="ORF">ACOLOM_LOCUS7974</name>
</gene>
<keyword evidence="2" id="KW-1185">Reference proteome</keyword>
<accession>A0ACA9N9B4</accession>
<evidence type="ECO:0000313" key="1">
    <source>
        <dbReference type="EMBL" id="CAG8642135.1"/>
    </source>
</evidence>
<reference evidence="1" key="1">
    <citation type="submission" date="2021-06" db="EMBL/GenBank/DDBJ databases">
        <authorList>
            <person name="Kallberg Y."/>
            <person name="Tangrot J."/>
            <person name="Rosling A."/>
        </authorList>
    </citation>
    <scope>NUCLEOTIDE SEQUENCE</scope>
    <source>
        <strain evidence="1">CL356</strain>
    </source>
</reference>